<dbReference type="RefSeq" id="XP_041291865.1">
    <property type="nucleotide sequence ID" value="XM_041428640.1"/>
</dbReference>
<dbReference type="GeneID" id="64690899"/>
<proteinExistence type="predicted"/>
<evidence type="ECO:0000313" key="1">
    <source>
        <dbReference type="EMBL" id="KAG2106926.1"/>
    </source>
</evidence>
<name>A0A9P7JT58_9AGAM</name>
<keyword evidence="2" id="KW-1185">Reference proteome</keyword>
<dbReference type="AlphaFoldDB" id="A0A9P7JT58"/>
<reference evidence="1" key="1">
    <citation type="journal article" date="2020" name="New Phytol.">
        <title>Comparative genomics reveals dynamic genome evolution in host specialist ectomycorrhizal fungi.</title>
        <authorList>
            <person name="Lofgren L.A."/>
            <person name="Nguyen N.H."/>
            <person name="Vilgalys R."/>
            <person name="Ruytinx J."/>
            <person name="Liao H.L."/>
            <person name="Branco S."/>
            <person name="Kuo A."/>
            <person name="LaButti K."/>
            <person name="Lipzen A."/>
            <person name="Andreopoulos W."/>
            <person name="Pangilinan J."/>
            <person name="Riley R."/>
            <person name="Hundley H."/>
            <person name="Na H."/>
            <person name="Barry K."/>
            <person name="Grigoriev I.V."/>
            <person name="Stajich J.E."/>
            <person name="Kennedy P.G."/>
        </authorList>
    </citation>
    <scope>NUCLEOTIDE SEQUENCE</scope>
    <source>
        <strain evidence="1">FC423</strain>
    </source>
</reference>
<sequence length="141" mass="16488">MLFSCAETNHTFPKETRRKVENRLVEQKKTYHFHIFSGRRAWHTTVRYNGTHIDNPPWHFGLTTRILSWLAESPSTGGQTQKRSVGLQIQQAYSLSSQSTPRVYFLPRQYMWAWAFRLSVHQSGTELLNNSKTGWDSKSRS</sequence>
<evidence type="ECO:0000313" key="2">
    <source>
        <dbReference type="Proteomes" id="UP000823399"/>
    </source>
</evidence>
<dbReference type="OrthoDB" id="1393670at2759"/>
<comment type="caution">
    <text evidence="1">The sequence shown here is derived from an EMBL/GenBank/DDBJ whole genome shotgun (WGS) entry which is preliminary data.</text>
</comment>
<organism evidence="1 2">
    <name type="scientific">Suillus discolor</name>
    <dbReference type="NCBI Taxonomy" id="1912936"/>
    <lineage>
        <taxon>Eukaryota</taxon>
        <taxon>Fungi</taxon>
        <taxon>Dikarya</taxon>
        <taxon>Basidiomycota</taxon>
        <taxon>Agaricomycotina</taxon>
        <taxon>Agaricomycetes</taxon>
        <taxon>Agaricomycetidae</taxon>
        <taxon>Boletales</taxon>
        <taxon>Suillineae</taxon>
        <taxon>Suillaceae</taxon>
        <taxon>Suillus</taxon>
    </lineage>
</organism>
<protein>
    <submittedName>
        <fullName evidence="1">Uncharacterized protein</fullName>
    </submittedName>
</protein>
<dbReference type="Proteomes" id="UP000823399">
    <property type="component" value="Unassembled WGS sequence"/>
</dbReference>
<accession>A0A9P7JT58</accession>
<gene>
    <name evidence="1" type="ORF">F5147DRAFT_216175</name>
</gene>
<dbReference type="EMBL" id="JABBWM010000033">
    <property type="protein sequence ID" value="KAG2106926.1"/>
    <property type="molecule type" value="Genomic_DNA"/>
</dbReference>